<organism evidence="1 2">
    <name type="scientific">Zasmidium cellare</name>
    <name type="common">Wine cellar mold</name>
    <name type="synonym">Racodium cellare</name>
    <dbReference type="NCBI Taxonomy" id="395010"/>
    <lineage>
        <taxon>Eukaryota</taxon>
        <taxon>Fungi</taxon>
        <taxon>Dikarya</taxon>
        <taxon>Ascomycota</taxon>
        <taxon>Pezizomycotina</taxon>
        <taxon>Dothideomycetes</taxon>
        <taxon>Dothideomycetidae</taxon>
        <taxon>Mycosphaerellales</taxon>
        <taxon>Mycosphaerellaceae</taxon>
        <taxon>Zasmidium</taxon>
    </lineage>
</organism>
<keyword evidence="2" id="KW-1185">Reference proteome</keyword>
<sequence>MTSNAPVTQIIHLGFKRNTDANLDDAGLWSEALNACEKSPGLQRLYWARSLEHPEHVELHLVRQSLSQHQDYLKSPNHKTFLAIIEKLSAQIKSIRHAQIKSWTPTDKSLARGAPVTGTAIYFNTTEVWNDYVWPLWTHIVRHIDGCIGCSGGPLLEPVTVVPGLLGEGLSGKGEEKTFETGVEREAGWESEIVRKDDGSSFSYR</sequence>
<accession>A0ABR0EJA1</accession>
<evidence type="ECO:0000313" key="2">
    <source>
        <dbReference type="Proteomes" id="UP001305779"/>
    </source>
</evidence>
<protein>
    <submittedName>
        <fullName evidence="1">Uncharacterized protein</fullName>
    </submittedName>
</protein>
<dbReference type="Proteomes" id="UP001305779">
    <property type="component" value="Unassembled WGS sequence"/>
</dbReference>
<dbReference type="InterPro" id="IPR011008">
    <property type="entry name" value="Dimeric_a/b-barrel"/>
</dbReference>
<dbReference type="Gene3D" id="3.30.70.100">
    <property type="match status" value="1"/>
</dbReference>
<dbReference type="SUPFAM" id="SSF54909">
    <property type="entry name" value="Dimeric alpha+beta barrel"/>
    <property type="match status" value="1"/>
</dbReference>
<name>A0ABR0EJA1_ZASCE</name>
<reference evidence="1 2" key="1">
    <citation type="journal article" date="2023" name="G3 (Bethesda)">
        <title>A chromosome-level genome assembly of Zasmidium syzygii isolated from banana leaves.</title>
        <authorList>
            <person name="van Westerhoven A.C."/>
            <person name="Mehrabi R."/>
            <person name="Talebi R."/>
            <person name="Steentjes M.B.F."/>
            <person name="Corcolon B."/>
            <person name="Chong P.A."/>
            <person name="Kema G.H.J."/>
            <person name="Seidl M.F."/>
        </authorList>
    </citation>
    <scope>NUCLEOTIDE SEQUENCE [LARGE SCALE GENOMIC DNA]</scope>
    <source>
        <strain evidence="1 2">P124</strain>
    </source>
</reference>
<evidence type="ECO:0000313" key="1">
    <source>
        <dbReference type="EMBL" id="KAK4501306.1"/>
    </source>
</evidence>
<dbReference type="EMBL" id="JAXOVC010000005">
    <property type="protein sequence ID" value="KAK4501306.1"/>
    <property type="molecule type" value="Genomic_DNA"/>
</dbReference>
<comment type="caution">
    <text evidence="1">The sequence shown here is derived from an EMBL/GenBank/DDBJ whole genome shotgun (WGS) entry which is preliminary data.</text>
</comment>
<proteinExistence type="predicted"/>
<gene>
    <name evidence="1" type="ORF">PRZ48_007114</name>
</gene>